<evidence type="ECO:0000313" key="4">
    <source>
        <dbReference type="Proteomes" id="UP001059380"/>
    </source>
</evidence>
<keyword evidence="2" id="KW-0732">Signal</keyword>
<gene>
    <name evidence="3" type="ORF">MOP44_11695</name>
</gene>
<sequence>MRLQVPVFLLAVLSLTISASAQAGGSASLLVLSKQDHTVAIVDPATLKVLGKAPVGEDPHEIVASADGRAAYVSNYGFGRFHTITVIDLVSKKQEKVIDLTPLRGPHGLAFADGKLWFTAEVNKCIGSYDPQTGKVDWILGTGQNRTHMLYVLPGAKRIVTTNVNAGTVSVLDFVEAKGGPPPGGPGMAGAPGGPPPPPGFPRGAILPPGGDWNPTVIPVGTRDEGFDVSPGGKQAWIANAGDGTVSVIDLDAKRVTATLDVNVKSANRLKFTPDGKRVLVSMLGSGDLVVIDAASHQVVKRVPIGKGAAGIQMQPDGARAYVACTPDNYVAVIDLKTLEVVGHIDAGGNPDGLAWAIAQ</sequence>
<dbReference type="PANTHER" id="PTHR47197:SF3">
    <property type="entry name" value="DIHYDRO-HEME D1 DEHYDROGENASE"/>
    <property type="match status" value="1"/>
</dbReference>
<dbReference type="RefSeq" id="WP_260796219.1">
    <property type="nucleotide sequence ID" value="NZ_CP093313.1"/>
</dbReference>
<evidence type="ECO:0000256" key="1">
    <source>
        <dbReference type="SAM" id="MobiDB-lite"/>
    </source>
</evidence>
<dbReference type="KEGG" id="orp:MOP44_11695"/>
<keyword evidence="4" id="KW-1185">Reference proteome</keyword>
<dbReference type="InterPro" id="IPR015943">
    <property type="entry name" value="WD40/YVTN_repeat-like_dom_sf"/>
</dbReference>
<dbReference type="InterPro" id="IPR011048">
    <property type="entry name" value="Haem_d1_sf"/>
</dbReference>
<dbReference type="EMBL" id="CP093313">
    <property type="protein sequence ID" value="UWZ86581.1"/>
    <property type="molecule type" value="Genomic_DNA"/>
</dbReference>
<dbReference type="InterPro" id="IPR011964">
    <property type="entry name" value="YVTN_b-propeller_repeat"/>
</dbReference>
<feature type="region of interest" description="Disordered" evidence="1">
    <location>
        <begin position="178"/>
        <end position="203"/>
    </location>
</feature>
<dbReference type="PANTHER" id="PTHR47197">
    <property type="entry name" value="PROTEIN NIRF"/>
    <property type="match status" value="1"/>
</dbReference>
<protein>
    <submittedName>
        <fullName evidence="3">YncE family protein</fullName>
    </submittedName>
</protein>
<evidence type="ECO:0000313" key="3">
    <source>
        <dbReference type="EMBL" id="UWZ86581.1"/>
    </source>
</evidence>
<dbReference type="SUPFAM" id="SSF51004">
    <property type="entry name" value="C-terminal (heme d1) domain of cytochrome cd1-nitrite reductase"/>
    <property type="match status" value="1"/>
</dbReference>
<feature type="signal peptide" evidence="2">
    <location>
        <begin position="1"/>
        <end position="23"/>
    </location>
</feature>
<dbReference type="Proteomes" id="UP001059380">
    <property type="component" value="Chromosome"/>
</dbReference>
<proteinExistence type="predicted"/>
<dbReference type="InterPro" id="IPR051200">
    <property type="entry name" value="Host-pathogen_enzymatic-act"/>
</dbReference>
<dbReference type="Gene3D" id="2.130.10.10">
    <property type="entry name" value="YVTN repeat-like/Quinoprotein amine dehydrogenase"/>
    <property type="match status" value="2"/>
</dbReference>
<dbReference type="NCBIfam" id="TIGR02276">
    <property type="entry name" value="beta_rpt_yvtn"/>
    <property type="match status" value="1"/>
</dbReference>
<evidence type="ECO:0000256" key="2">
    <source>
        <dbReference type="SAM" id="SignalP"/>
    </source>
</evidence>
<name>A0A9J7BYL4_9BACT</name>
<accession>A0A9J7BYL4</accession>
<reference evidence="3" key="1">
    <citation type="submission" date="2021-04" db="EMBL/GenBank/DDBJ databases">
        <title>Phylogenetic analysis of Acidobacteriaceae.</title>
        <authorList>
            <person name="Qiu L."/>
            <person name="Zhang Q."/>
        </authorList>
    </citation>
    <scope>NUCLEOTIDE SEQUENCE</scope>
    <source>
        <strain evidence="3">DSM 25168</strain>
    </source>
</reference>
<dbReference type="AlphaFoldDB" id="A0A9J7BYL4"/>
<organism evidence="3 4">
    <name type="scientific">Occallatibacter riparius</name>
    <dbReference type="NCBI Taxonomy" id="1002689"/>
    <lineage>
        <taxon>Bacteria</taxon>
        <taxon>Pseudomonadati</taxon>
        <taxon>Acidobacteriota</taxon>
        <taxon>Terriglobia</taxon>
        <taxon>Terriglobales</taxon>
        <taxon>Acidobacteriaceae</taxon>
        <taxon>Occallatibacter</taxon>
    </lineage>
</organism>
<feature type="chain" id="PRO_5039946717" evidence="2">
    <location>
        <begin position="24"/>
        <end position="360"/>
    </location>
</feature>